<keyword evidence="1" id="KW-0812">Transmembrane</keyword>
<comment type="caution">
    <text evidence="2">The sequence shown here is derived from an EMBL/GenBank/DDBJ whole genome shotgun (WGS) entry which is preliminary data.</text>
</comment>
<proteinExistence type="predicted"/>
<reference evidence="2" key="2">
    <citation type="journal article" date="2021" name="Microbiome">
        <title>Successional dynamics and alternative stable states in a saline activated sludge microbial community over 9 years.</title>
        <authorList>
            <person name="Wang Y."/>
            <person name="Ye J."/>
            <person name="Ju F."/>
            <person name="Liu L."/>
            <person name="Boyd J.A."/>
            <person name="Deng Y."/>
            <person name="Parks D.H."/>
            <person name="Jiang X."/>
            <person name="Yin X."/>
            <person name="Woodcroft B.J."/>
            <person name="Tyson G.W."/>
            <person name="Hugenholtz P."/>
            <person name="Polz M.F."/>
            <person name="Zhang T."/>
        </authorList>
    </citation>
    <scope>NUCLEOTIDE SEQUENCE</scope>
    <source>
        <strain evidence="2">HKST-UBA11</strain>
    </source>
</reference>
<dbReference type="EMBL" id="JAGQLH010000035">
    <property type="protein sequence ID" value="MCA9385665.1"/>
    <property type="molecule type" value="Genomic_DNA"/>
</dbReference>
<evidence type="ECO:0000313" key="2">
    <source>
        <dbReference type="EMBL" id="MCA9385665.1"/>
    </source>
</evidence>
<gene>
    <name evidence="2" type="ORF">KC717_03380</name>
</gene>
<reference evidence="2" key="1">
    <citation type="submission" date="2020-04" db="EMBL/GenBank/DDBJ databases">
        <authorList>
            <person name="Zhang T."/>
        </authorList>
    </citation>
    <scope>NUCLEOTIDE SEQUENCE</scope>
    <source>
        <strain evidence="2">HKST-UBA11</strain>
    </source>
</reference>
<sequence>MKILVRYIVIIFLLILPYTPLTFAQEGSQTLFTTQLYRGLQDPRTKTFTLTAEIESSIDSDRVSVIWQLPEGLRAESVREDNDFILRPGTNTATLDVTPRGQLNGNVQVSVQSFESTKRYTSTQFGNIRTDSDGTILPQTDEYKALSTLNSLQTISSICFIISIIPLVLISLLRRFIASRQKTQVISSSQTDSKILEELSKIRKS</sequence>
<organism evidence="2 3">
    <name type="scientific">Candidatus Dojkabacteria bacterium</name>
    <dbReference type="NCBI Taxonomy" id="2099670"/>
    <lineage>
        <taxon>Bacteria</taxon>
        <taxon>Candidatus Dojkabacteria</taxon>
    </lineage>
</organism>
<dbReference type="AlphaFoldDB" id="A0A955L8M5"/>
<feature type="transmembrane region" description="Helical" evidence="1">
    <location>
        <begin position="154"/>
        <end position="173"/>
    </location>
</feature>
<accession>A0A955L8M5</accession>
<name>A0A955L8M5_9BACT</name>
<protein>
    <submittedName>
        <fullName evidence="2">Uncharacterized protein</fullName>
    </submittedName>
</protein>
<evidence type="ECO:0000313" key="3">
    <source>
        <dbReference type="Proteomes" id="UP000754563"/>
    </source>
</evidence>
<keyword evidence="1" id="KW-0472">Membrane</keyword>
<keyword evidence="1" id="KW-1133">Transmembrane helix</keyword>
<evidence type="ECO:0000256" key="1">
    <source>
        <dbReference type="SAM" id="Phobius"/>
    </source>
</evidence>
<dbReference type="Proteomes" id="UP000754563">
    <property type="component" value="Unassembled WGS sequence"/>
</dbReference>